<evidence type="ECO:0000256" key="12">
    <source>
        <dbReference type="ARBA" id="ARBA00048349"/>
    </source>
</evidence>
<feature type="domain" description="Cation efflux protein transmembrane" evidence="15">
    <location>
        <begin position="220"/>
        <end position="425"/>
    </location>
</feature>
<dbReference type="GO" id="GO:0010043">
    <property type="term" value="P:response to zinc ion"/>
    <property type="evidence" value="ECO:0007669"/>
    <property type="project" value="TreeGrafter"/>
</dbReference>
<evidence type="ECO:0000313" key="18">
    <source>
        <dbReference type="Proteomes" id="UP000747542"/>
    </source>
</evidence>
<evidence type="ECO:0000256" key="11">
    <source>
        <dbReference type="ARBA" id="ARBA00023329"/>
    </source>
</evidence>
<name>A0A8J5MXY5_HOMAM</name>
<evidence type="ECO:0000256" key="3">
    <source>
        <dbReference type="ARBA" id="ARBA00022448"/>
    </source>
</evidence>
<sequence length="477" mass="52260">IRRLRCIAQEGREIKKEYGYDRDSGERKKYRRDTTEQEIESTETRKKDTTEKEITDTTETTGQKITDRETTGGGGGGEEMSENKKLKGRGRKGLGYGTLPDLATRICVDEKQGLVEADRSPSELEHSGGYQSSQKGSGDSHVSQYTSRSASKRSSLASFNGATKQGTYDLWKPRSRSESFSSSGSGSSEEVFSRASSSSSTHCHDVITEPPEDQKATLKLTVATVLSLVFMVLEYVGGYYSSSLAVLSDAGHLLSDFCGFLVSLLAICLMRRPPSRSMSFGYYRAEVLGSVVSVLIVWVVTGLLVAAAVQRLLHQPYVLDPDIMLIMASIGILINILIAAILHGCGCHGYFHGVHKRARSNITVRAALIHVVGDTLQTFAVLIAAIVVKFWPQYQIADPILTFVFGFIVVVTTLPILRDLAHVLMEGTPRNVDYLALMSDLEGLPGVRTIHNLHIWSLTLDKNALSAHLGIGNKVKR</sequence>
<dbReference type="InterPro" id="IPR058533">
    <property type="entry name" value="Cation_efflux_TM"/>
</dbReference>
<evidence type="ECO:0000256" key="9">
    <source>
        <dbReference type="ARBA" id="ARBA00023065"/>
    </source>
</evidence>
<feature type="transmembrane region" description="Helical" evidence="14">
    <location>
        <begin position="252"/>
        <end position="270"/>
    </location>
</feature>
<feature type="transmembrane region" description="Helical" evidence="14">
    <location>
        <begin position="325"/>
        <end position="345"/>
    </location>
</feature>
<keyword evidence="5" id="KW-0479">Metal-binding</keyword>
<keyword evidence="10 14" id="KW-0472">Membrane</keyword>
<evidence type="ECO:0000256" key="2">
    <source>
        <dbReference type="ARBA" id="ARBA00008873"/>
    </source>
</evidence>
<feature type="compositionally biased region" description="Low complexity" evidence="13">
    <location>
        <begin position="127"/>
        <end position="140"/>
    </location>
</feature>
<dbReference type="InterPro" id="IPR050681">
    <property type="entry name" value="CDF/SLC30A"/>
</dbReference>
<dbReference type="EMBL" id="JAHLQT010020073">
    <property type="protein sequence ID" value="KAG7168530.1"/>
    <property type="molecule type" value="Genomic_DNA"/>
</dbReference>
<comment type="similarity">
    <text evidence="2">Belongs to the cation diffusion facilitator (CDF) transporter (TC 2.A.4) family. SLC30A subfamily.</text>
</comment>
<dbReference type="GO" id="GO:0005886">
    <property type="term" value="C:plasma membrane"/>
    <property type="evidence" value="ECO:0007669"/>
    <property type="project" value="TreeGrafter"/>
</dbReference>
<protein>
    <submittedName>
        <fullName evidence="17">Zinc transporter 2-like 1</fullName>
    </submittedName>
</protein>
<keyword evidence="7" id="KW-0864">Zinc transport</keyword>
<dbReference type="GO" id="GO:0005385">
    <property type="term" value="F:zinc ion transmembrane transporter activity"/>
    <property type="evidence" value="ECO:0007669"/>
    <property type="project" value="TreeGrafter"/>
</dbReference>
<dbReference type="NCBIfam" id="TIGR01297">
    <property type="entry name" value="CDF"/>
    <property type="match status" value="1"/>
</dbReference>
<comment type="subcellular location">
    <subcellularLocation>
        <location evidence="1">Cytoplasmic vesicle</location>
        <location evidence="1">Secretory vesicle membrane</location>
        <topology evidence="1">Multi-pass membrane protein</topology>
    </subcellularLocation>
</comment>
<feature type="region of interest" description="Disordered" evidence="13">
    <location>
        <begin position="19"/>
        <end position="102"/>
    </location>
</feature>
<dbReference type="AlphaFoldDB" id="A0A8J5MXY5"/>
<evidence type="ECO:0000256" key="14">
    <source>
        <dbReference type="SAM" id="Phobius"/>
    </source>
</evidence>
<feature type="non-terminal residue" evidence="17">
    <location>
        <position position="477"/>
    </location>
</feature>
<keyword evidence="11" id="KW-0968">Cytoplasmic vesicle</keyword>
<evidence type="ECO:0000259" key="16">
    <source>
        <dbReference type="Pfam" id="PF16916"/>
    </source>
</evidence>
<gene>
    <name evidence="17" type="primary">Slc30a2-L1</name>
    <name evidence="17" type="ORF">Hamer_G002615</name>
</gene>
<feature type="transmembrane region" description="Helical" evidence="14">
    <location>
        <begin position="400"/>
        <end position="417"/>
    </location>
</feature>
<feature type="compositionally biased region" description="Basic and acidic residues" evidence="13">
    <location>
        <begin position="117"/>
        <end position="126"/>
    </location>
</feature>
<feature type="compositionally biased region" description="Low complexity" evidence="13">
    <location>
        <begin position="147"/>
        <end position="158"/>
    </location>
</feature>
<comment type="caution">
    <text evidence="17">The sequence shown here is derived from an EMBL/GenBank/DDBJ whole genome shotgun (WGS) entry which is preliminary data.</text>
</comment>
<feature type="compositionally biased region" description="Basic and acidic residues" evidence="13">
    <location>
        <begin position="19"/>
        <end position="35"/>
    </location>
</feature>
<keyword evidence="3" id="KW-0813">Transport</keyword>
<dbReference type="Pfam" id="PF01545">
    <property type="entry name" value="Cation_efflux"/>
    <property type="match status" value="1"/>
</dbReference>
<feature type="transmembrane region" description="Helical" evidence="14">
    <location>
        <begin position="366"/>
        <end position="388"/>
    </location>
</feature>
<feature type="region of interest" description="Disordered" evidence="13">
    <location>
        <begin position="117"/>
        <end position="158"/>
    </location>
</feature>
<dbReference type="Pfam" id="PF16916">
    <property type="entry name" value="ZT_dimer"/>
    <property type="match status" value="1"/>
</dbReference>
<evidence type="ECO:0000256" key="7">
    <source>
        <dbReference type="ARBA" id="ARBA00022906"/>
    </source>
</evidence>
<comment type="catalytic activity">
    <reaction evidence="12">
        <text>Zn(2+)(in) + 2 H(+)(out) = Zn(2+)(out) + 2 H(+)(in)</text>
        <dbReference type="Rhea" id="RHEA:72627"/>
        <dbReference type="ChEBI" id="CHEBI:15378"/>
        <dbReference type="ChEBI" id="CHEBI:29105"/>
    </reaction>
</comment>
<dbReference type="InterPro" id="IPR027470">
    <property type="entry name" value="Cation_efflux_CTD"/>
</dbReference>
<keyword evidence="6" id="KW-0862">Zinc</keyword>
<dbReference type="SUPFAM" id="SSF161111">
    <property type="entry name" value="Cation efflux protein transmembrane domain-like"/>
    <property type="match status" value="1"/>
</dbReference>
<evidence type="ECO:0000256" key="4">
    <source>
        <dbReference type="ARBA" id="ARBA00022692"/>
    </source>
</evidence>
<evidence type="ECO:0000256" key="13">
    <source>
        <dbReference type="SAM" id="MobiDB-lite"/>
    </source>
</evidence>
<dbReference type="InterPro" id="IPR027469">
    <property type="entry name" value="Cation_efflux_TMD_sf"/>
</dbReference>
<dbReference type="PANTHER" id="PTHR11562:SF84">
    <property type="entry name" value="LD05335P"/>
    <property type="match status" value="1"/>
</dbReference>
<proteinExistence type="inferred from homology"/>
<dbReference type="GO" id="GO:0046872">
    <property type="term" value="F:metal ion binding"/>
    <property type="evidence" value="ECO:0007669"/>
    <property type="project" value="UniProtKB-KW"/>
</dbReference>
<keyword evidence="9" id="KW-0406">Ion transport</keyword>
<evidence type="ECO:0000256" key="8">
    <source>
        <dbReference type="ARBA" id="ARBA00022989"/>
    </source>
</evidence>
<dbReference type="PANTHER" id="PTHR11562">
    <property type="entry name" value="CATION EFFLUX PROTEIN/ ZINC TRANSPORTER"/>
    <property type="match status" value="1"/>
</dbReference>
<evidence type="ECO:0000256" key="5">
    <source>
        <dbReference type="ARBA" id="ARBA00022723"/>
    </source>
</evidence>
<dbReference type="Gene3D" id="1.20.1510.10">
    <property type="entry name" value="Cation efflux protein transmembrane domain"/>
    <property type="match status" value="1"/>
</dbReference>
<reference evidence="17" key="1">
    <citation type="journal article" date="2021" name="Sci. Adv.">
        <title>The American lobster genome reveals insights on longevity, neural, and immune adaptations.</title>
        <authorList>
            <person name="Polinski J.M."/>
            <person name="Zimin A.V."/>
            <person name="Clark K.F."/>
            <person name="Kohn A.B."/>
            <person name="Sadowski N."/>
            <person name="Timp W."/>
            <person name="Ptitsyn A."/>
            <person name="Khanna P."/>
            <person name="Romanova D.Y."/>
            <person name="Williams P."/>
            <person name="Greenwood S.J."/>
            <person name="Moroz L.L."/>
            <person name="Walt D.R."/>
            <person name="Bodnar A.G."/>
        </authorList>
    </citation>
    <scope>NUCLEOTIDE SEQUENCE</scope>
    <source>
        <strain evidence="17">GMGI-L3</strain>
    </source>
</reference>
<dbReference type="InterPro" id="IPR002524">
    <property type="entry name" value="Cation_efflux"/>
</dbReference>
<accession>A0A8J5MXY5</accession>
<dbReference type="Proteomes" id="UP000747542">
    <property type="component" value="Unassembled WGS sequence"/>
</dbReference>
<organism evidence="17 18">
    <name type="scientific">Homarus americanus</name>
    <name type="common">American lobster</name>
    <dbReference type="NCBI Taxonomy" id="6706"/>
    <lineage>
        <taxon>Eukaryota</taxon>
        <taxon>Metazoa</taxon>
        <taxon>Ecdysozoa</taxon>
        <taxon>Arthropoda</taxon>
        <taxon>Crustacea</taxon>
        <taxon>Multicrustacea</taxon>
        <taxon>Malacostraca</taxon>
        <taxon>Eumalacostraca</taxon>
        <taxon>Eucarida</taxon>
        <taxon>Decapoda</taxon>
        <taxon>Pleocyemata</taxon>
        <taxon>Astacidea</taxon>
        <taxon>Nephropoidea</taxon>
        <taxon>Nephropidae</taxon>
        <taxon>Homarus</taxon>
    </lineage>
</organism>
<evidence type="ECO:0000256" key="6">
    <source>
        <dbReference type="ARBA" id="ARBA00022833"/>
    </source>
</evidence>
<evidence type="ECO:0000313" key="17">
    <source>
        <dbReference type="EMBL" id="KAG7168530.1"/>
    </source>
</evidence>
<dbReference type="FunFam" id="1.20.1510.10:FF:000002">
    <property type="entry name" value="zinc transporter 3 isoform X1"/>
    <property type="match status" value="1"/>
</dbReference>
<keyword evidence="4 14" id="KW-0812">Transmembrane</keyword>
<evidence type="ECO:0000256" key="1">
    <source>
        <dbReference type="ARBA" id="ARBA00004638"/>
    </source>
</evidence>
<evidence type="ECO:0000256" key="10">
    <source>
        <dbReference type="ARBA" id="ARBA00023136"/>
    </source>
</evidence>
<feature type="domain" description="Cation efflux protein cytoplasmic" evidence="16">
    <location>
        <begin position="429"/>
        <end position="472"/>
    </location>
</feature>
<keyword evidence="8 14" id="KW-1133">Transmembrane helix</keyword>
<feature type="transmembrane region" description="Helical" evidence="14">
    <location>
        <begin position="220"/>
        <end position="240"/>
    </location>
</feature>
<keyword evidence="18" id="KW-1185">Reference proteome</keyword>
<feature type="compositionally biased region" description="Basic and acidic residues" evidence="13">
    <location>
        <begin position="42"/>
        <end position="55"/>
    </location>
</feature>
<dbReference type="GO" id="GO:0030658">
    <property type="term" value="C:transport vesicle membrane"/>
    <property type="evidence" value="ECO:0007669"/>
    <property type="project" value="UniProtKB-SubCell"/>
</dbReference>
<feature type="transmembrane region" description="Helical" evidence="14">
    <location>
        <begin position="291"/>
        <end position="313"/>
    </location>
</feature>
<evidence type="ECO:0000259" key="15">
    <source>
        <dbReference type="Pfam" id="PF01545"/>
    </source>
</evidence>